<organism evidence="7 8">
    <name type="scientific">Erinaceus europaeus</name>
    <name type="common">Western European hedgehog</name>
    <dbReference type="NCBI Taxonomy" id="9365"/>
    <lineage>
        <taxon>Eukaryota</taxon>
        <taxon>Metazoa</taxon>
        <taxon>Chordata</taxon>
        <taxon>Craniata</taxon>
        <taxon>Vertebrata</taxon>
        <taxon>Euteleostomi</taxon>
        <taxon>Mammalia</taxon>
        <taxon>Eutheria</taxon>
        <taxon>Laurasiatheria</taxon>
        <taxon>Eulipotyphla</taxon>
        <taxon>Erinaceidae</taxon>
        <taxon>Erinaceinae</taxon>
        <taxon>Erinaceus</taxon>
    </lineage>
</organism>
<comment type="similarity">
    <text evidence="2">Belongs to the MAP7 family.</text>
</comment>
<evidence type="ECO:0000256" key="5">
    <source>
        <dbReference type="ARBA" id="ARBA00023212"/>
    </source>
</evidence>
<evidence type="ECO:0000256" key="1">
    <source>
        <dbReference type="ARBA" id="ARBA00004245"/>
    </source>
</evidence>
<feature type="compositionally biased region" description="Polar residues" evidence="6">
    <location>
        <begin position="332"/>
        <end position="353"/>
    </location>
</feature>
<feature type="region of interest" description="Disordered" evidence="6">
    <location>
        <begin position="72"/>
        <end position="196"/>
    </location>
</feature>
<evidence type="ECO:0000256" key="6">
    <source>
        <dbReference type="SAM" id="MobiDB-lite"/>
    </source>
</evidence>
<dbReference type="InterPro" id="IPR009970">
    <property type="entry name" value="HC2"/>
</dbReference>
<protein>
    <submittedName>
        <fullName evidence="8">MAP7 domain-containing protein 2 isoform X1</fullName>
    </submittedName>
</protein>
<evidence type="ECO:0000256" key="2">
    <source>
        <dbReference type="ARBA" id="ARBA00007525"/>
    </source>
</evidence>
<dbReference type="InterPro" id="IPR008604">
    <property type="entry name" value="MAP7_fam"/>
</dbReference>
<feature type="compositionally biased region" description="Polar residues" evidence="6">
    <location>
        <begin position="7"/>
        <end position="17"/>
    </location>
</feature>
<dbReference type="Pfam" id="PF05672">
    <property type="entry name" value="MAP7"/>
    <property type="match status" value="1"/>
</dbReference>
<dbReference type="Pfam" id="PF07382">
    <property type="entry name" value="HC2"/>
    <property type="match status" value="1"/>
</dbReference>
<reference evidence="8" key="1">
    <citation type="submission" date="2025-08" db="UniProtKB">
        <authorList>
            <consortium name="RefSeq"/>
        </authorList>
    </citation>
    <scope>IDENTIFICATION</scope>
</reference>
<feature type="compositionally biased region" description="Basic and acidic residues" evidence="6">
    <location>
        <begin position="445"/>
        <end position="620"/>
    </location>
</feature>
<accession>A0ABM3WQP8</accession>
<feature type="region of interest" description="Disordered" evidence="6">
    <location>
        <begin position="303"/>
        <end position="404"/>
    </location>
</feature>
<evidence type="ECO:0000256" key="4">
    <source>
        <dbReference type="ARBA" id="ARBA00023054"/>
    </source>
</evidence>
<feature type="compositionally biased region" description="Basic and acidic residues" evidence="6">
    <location>
        <begin position="72"/>
        <end position="110"/>
    </location>
</feature>
<sequence length="1008" mass="112517">MTEPGTVKNSPPNQRSSGMDGFLKSDERQRLAKERREEREKCLAAREQQILEKQKRARLQYEKQIEERWRKLEEQRQREDQKRAAVEEKRKQKLREEEERLEAMMRRSLERTQQLEMKKKCSWGPSLPSGAGGRDGESESTPPPPLGLAASTLPPDTGTAATTAEPTNACDKLSTSTMNLPKQTEPPMSKRLSSSTAAISYSPDRAHHMLLSTTESFLVKRLLTPTQASLARSRTTRMLPEQASYSVSPTCPRLAPAGPLKSAYKSSPTRNLERKKTIIPAGIGDAGKGAPSGMESTQMEMAKKGPRTTTSSATMGPGSPLRRCDFPGSTIKRPSSPGTFKATSKMYPQSPKNSKPPYLASPVKYRYTLFPSQETPKKKAEKEKSNKEREGAVGQQTAGPHGDEAFEKHMVDKHVTEKPMADKHVTEKPVADKIVPEKPVADKIVPEKPVADKHVTEKPVADKIVPEKPVADNITPEKHVADKHVTEKPVADKHVTEEPVADKIAPEKHVADKHVTEKPVADKITPEKHVADKHVTEKHVADKITPEKHVADKHVTEEPVADKIAPEKHVADKHVTEKPVADKHVTEETMADKIAPEKPVADKHVTEKPVADKIAPEKHVAGKHVTAKHATTGGKTENSGGKLPAGTTDAEEASKILAEKRQQARLQKEQQERLEKEERDRLEREESKRKAEEERLHLEEKARKQEEEEKQKKEEEKIKMEEEYKQKAKEQQLLKEDHEKAKQEKENQEKVMIKKQKEAAEAKAQEAAKQMRLEREQIMLQIEQERLERKKRINEIMKRTRKSDVSPEVKKDDPKVELQPAMCVENKTDLLVPSKIVSQEDVPQNLQACTTHKTKGVMSPADTEIYGLSTCQEVNVRGKAAPETLPQDIFSNVLKPVGGIAHLDPLDGKSNSLDDSTEDVQSMDVSPASKEELISIPEFSPVSEMIPGVSLDQNGTGNARALQDLLDFTGPLMFPKKSSENLSLDDCNKNLIEGFNSPGQENAFNTFC</sequence>
<proteinExistence type="inferred from homology"/>
<dbReference type="PANTHER" id="PTHR15073:SF3">
    <property type="entry name" value="MAP7 DOMAIN-CONTAINING PROTEIN 2"/>
    <property type="match status" value="1"/>
</dbReference>
<feature type="region of interest" description="Disordered" evidence="6">
    <location>
        <begin position="1"/>
        <end position="40"/>
    </location>
</feature>
<keyword evidence="4" id="KW-0175">Coiled coil</keyword>
<dbReference type="RefSeq" id="XP_060038892.1">
    <property type="nucleotide sequence ID" value="XM_060182909.1"/>
</dbReference>
<feature type="compositionally biased region" description="Basic and acidic residues" evidence="6">
    <location>
        <begin position="794"/>
        <end position="816"/>
    </location>
</feature>
<feature type="compositionally biased region" description="Basic and acidic residues" evidence="6">
    <location>
        <begin position="375"/>
        <end position="391"/>
    </location>
</feature>
<dbReference type="Proteomes" id="UP001652624">
    <property type="component" value="Chromosome X"/>
</dbReference>
<evidence type="ECO:0000313" key="7">
    <source>
        <dbReference type="Proteomes" id="UP001652624"/>
    </source>
</evidence>
<dbReference type="InterPro" id="IPR051483">
    <property type="entry name" value="MAP7_domain-containing"/>
</dbReference>
<dbReference type="PANTHER" id="PTHR15073">
    <property type="entry name" value="MICROTUBULE-ASSOCIATED PROTEIN"/>
    <property type="match status" value="1"/>
</dbReference>
<evidence type="ECO:0000256" key="3">
    <source>
        <dbReference type="ARBA" id="ARBA00022490"/>
    </source>
</evidence>
<keyword evidence="7" id="KW-1185">Reference proteome</keyword>
<comment type="subcellular location">
    <subcellularLocation>
        <location evidence="1">Cytoplasm</location>
        <location evidence="1">Cytoskeleton</location>
    </subcellularLocation>
</comment>
<keyword evidence="3" id="KW-0963">Cytoplasm</keyword>
<feature type="compositionally biased region" description="Basic and acidic residues" evidence="6">
    <location>
        <begin position="23"/>
        <end position="40"/>
    </location>
</feature>
<keyword evidence="5" id="KW-0206">Cytoskeleton</keyword>
<feature type="compositionally biased region" description="Basic and acidic residues" evidence="6">
    <location>
        <begin position="652"/>
        <end position="757"/>
    </location>
</feature>
<feature type="region of interest" description="Disordered" evidence="6">
    <location>
        <begin position="445"/>
        <end position="757"/>
    </location>
</feature>
<name>A0ABM3WQP8_ERIEU</name>
<evidence type="ECO:0000313" key="8">
    <source>
        <dbReference type="RefSeq" id="XP_060038892.1"/>
    </source>
</evidence>
<dbReference type="GeneID" id="103128344"/>
<feature type="compositionally biased region" description="Polar residues" evidence="6">
    <location>
        <begin position="173"/>
        <end position="182"/>
    </location>
</feature>
<feature type="region of interest" description="Disordered" evidence="6">
    <location>
        <begin position="794"/>
        <end position="817"/>
    </location>
</feature>
<gene>
    <name evidence="8" type="primary">MAP7D2</name>
</gene>